<dbReference type="Pfam" id="PF00587">
    <property type="entry name" value="tRNA-synt_2b"/>
    <property type="match status" value="1"/>
</dbReference>
<feature type="domain" description="Aminoacyl-transfer RNA synthetases class-II family profile" evidence="18">
    <location>
        <begin position="128"/>
        <end position="402"/>
    </location>
</feature>
<feature type="binding site" evidence="16">
    <location>
        <begin position="255"/>
        <end position="257"/>
    </location>
    <ligand>
        <name>ATP</name>
        <dbReference type="ChEBI" id="CHEBI:30616"/>
    </ligand>
</feature>
<evidence type="ECO:0000256" key="6">
    <source>
        <dbReference type="ARBA" id="ARBA00022598"/>
    </source>
</evidence>
<evidence type="ECO:0000256" key="1">
    <source>
        <dbReference type="ARBA" id="ARBA00004496"/>
    </source>
</evidence>
<protein>
    <recommendedName>
        <fullName evidence="11 14">Serine--tRNA ligase</fullName>
        <ecNumber evidence="4 14">6.1.1.11</ecNumber>
    </recommendedName>
</protein>
<evidence type="ECO:0000256" key="2">
    <source>
        <dbReference type="ARBA" id="ARBA00005045"/>
    </source>
</evidence>
<dbReference type="EC" id="6.1.1.11" evidence="4 14"/>
<dbReference type="InterPro" id="IPR006195">
    <property type="entry name" value="aa-tRNA-synth_II"/>
</dbReference>
<dbReference type="CDD" id="cd00770">
    <property type="entry name" value="SerRS_core"/>
    <property type="match status" value="1"/>
</dbReference>
<accession>A0A0G1X6C3</accession>
<organism evidence="19 20">
    <name type="scientific">Candidatus Jorgensenbacteria bacterium GW2011_GWC1_48_8</name>
    <dbReference type="NCBI Taxonomy" id="1618666"/>
    <lineage>
        <taxon>Bacteria</taxon>
        <taxon>Candidatus Joergenseniibacteriota</taxon>
    </lineage>
</organism>
<evidence type="ECO:0000256" key="10">
    <source>
        <dbReference type="ARBA" id="ARBA00023146"/>
    </source>
</evidence>
<dbReference type="SUPFAM" id="SSF46589">
    <property type="entry name" value="tRNA-binding arm"/>
    <property type="match status" value="1"/>
</dbReference>
<keyword evidence="17" id="KW-0175">Coiled coil</keyword>
<comment type="catalytic activity">
    <reaction evidence="12">
        <text>tRNA(Sec) + L-serine + ATP = L-seryl-tRNA(Sec) + AMP + diphosphate + H(+)</text>
        <dbReference type="Rhea" id="RHEA:42580"/>
        <dbReference type="Rhea" id="RHEA-COMP:9742"/>
        <dbReference type="Rhea" id="RHEA-COMP:10128"/>
        <dbReference type="ChEBI" id="CHEBI:15378"/>
        <dbReference type="ChEBI" id="CHEBI:30616"/>
        <dbReference type="ChEBI" id="CHEBI:33019"/>
        <dbReference type="ChEBI" id="CHEBI:33384"/>
        <dbReference type="ChEBI" id="CHEBI:78442"/>
        <dbReference type="ChEBI" id="CHEBI:78533"/>
        <dbReference type="ChEBI" id="CHEBI:456215"/>
        <dbReference type="EC" id="6.1.1.11"/>
    </reaction>
</comment>
<comment type="subcellular location">
    <subcellularLocation>
        <location evidence="1">Cytoplasm</location>
    </subcellularLocation>
</comment>
<feature type="binding site" evidence="16">
    <location>
        <begin position="342"/>
        <end position="345"/>
    </location>
    <ligand>
        <name>ATP</name>
        <dbReference type="ChEBI" id="CHEBI:30616"/>
    </ligand>
</feature>
<feature type="coiled-coil region" evidence="17">
    <location>
        <begin position="33"/>
        <end position="60"/>
    </location>
</feature>
<dbReference type="InterPro" id="IPR010978">
    <property type="entry name" value="tRNA-bd_arm"/>
</dbReference>
<keyword evidence="10 19" id="KW-0030">Aminoacyl-tRNA synthetase</keyword>
<evidence type="ECO:0000256" key="5">
    <source>
        <dbReference type="ARBA" id="ARBA00022490"/>
    </source>
</evidence>
<feature type="site" description="Important for serine binding" evidence="15">
    <location>
        <position position="377"/>
    </location>
</feature>
<dbReference type="PATRIC" id="fig|1618666.3.peg.620"/>
<dbReference type="PANTHER" id="PTHR43697:SF1">
    <property type="entry name" value="SERINE--TRNA LIGASE"/>
    <property type="match status" value="1"/>
</dbReference>
<sequence>MKLKNFLELTPKERAKLAERLALKGYAGDLEYIAELAKQHNSLATKLDQARAEHNRLAKEKNIEAGRDAAIKVGELEAEFRQVLGELTPLLQAIPNPPLKDVPTGGEENNQVIGQSKLQPASLVALKDHVELGEKLDIIDIERGVKTSGSRFYFLKNEGVELEFAIVKWLFKLLRKKGFDLLVGPQIINEEVMVCAGYISKSDRHAGEVYRVDNVDDPDRAQYLIGTSEQSMLGYHMDEIIDVPKRYAAFSTCFRREAGSYGKDVKGIIRTHQFDKVEMFSFVRPNDSDKELKKLVAIEEFILKKLELPYQKVLSAAGDLGMPAAKKFDLECWIPSQGCYRETHSCSNCTDWQANRANIRYRDEKGETVLVHTLNGTALAIGRILVAILENHQQPDGSVTIPKVLQSYTGFKEIRVRDRK</sequence>
<dbReference type="Gene3D" id="3.30.930.10">
    <property type="entry name" value="Bira Bifunctional Protein, Domain 2"/>
    <property type="match status" value="1"/>
</dbReference>
<dbReference type="GO" id="GO:0004828">
    <property type="term" value="F:serine-tRNA ligase activity"/>
    <property type="evidence" value="ECO:0007669"/>
    <property type="project" value="UniProtKB-UniRule"/>
</dbReference>
<dbReference type="InterPro" id="IPR002317">
    <property type="entry name" value="Ser-tRNA-ligase_type_1"/>
</dbReference>
<evidence type="ECO:0000256" key="16">
    <source>
        <dbReference type="PIRSR" id="PIRSR001529-2"/>
    </source>
</evidence>
<dbReference type="SUPFAM" id="SSF55681">
    <property type="entry name" value="Class II aaRS and biotin synthetases"/>
    <property type="match status" value="1"/>
</dbReference>
<comment type="pathway">
    <text evidence="2">Aminoacyl-tRNA biosynthesis; selenocysteinyl-tRNA(Sec) biosynthesis; L-seryl-tRNA(Sec) from L-serine and tRNA(Sec): step 1/1.</text>
</comment>
<evidence type="ECO:0000256" key="4">
    <source>
        <dbReference type="ARBA" id="ARBA00012840"/>
    </source>
</evidence>
<evidence type="ECO:0000256" key="7">
    <source>
        <dbReference type="ARBA" id="ARBA00022741"/>
    </source>
</evidence>
<evidence type="ECO:0000313" key="20">
    <source>
        <dbReference type="Proteomes" id="UP000034600"/>
    </source>
</evidence>
<feature type="binding site" evidence="15">
    <location>
        <position position="227"/>
    </location>
    <ligand>
        <name>L-serine</name>
        <dbReference type="ChEBI" id="CHEBI:33384"/>
    </ligand>
</feature>
<dbReference type="PRINTS" id="PR00981">
    <property type="entry name" value="TRNASYNTHSER"/>
</dbReference>
<keyword evidence="6" id="KW-0436">Ligase</keyword>
<proteinExistence type="inferred from homology"/>
<dbReference type="PROSITE" id="PS50862">
    <property type="entry name" value="AA_TRNA_LIGASE_II"/>
    <property type="match status" value="1"/>
</dbReference>
<reference evidence="19 20" key="1">
    <citation type="journal article" date="2015" name="Nature">
        <title>rRNA introns, odd ribosomes, and small enigmatic genomes across a large radiation of phyla.</title>
        <authorList>
            <person name="Brown C.T."/>
            <person name="Hug L.A."/>
            <person name="Thomas B.C."/>
            <person name="Sharon I."/>
            <person name="Castelle C.J."/>
            <person name="Singh A."/>
            <person name="Wilkins M.J."/>
            <person name="Williams K.H."/>
            <person name="Banfield J.F."/>
        </authorList>
    </citation>
    <scope>NUCLEOTIDE SEQUENCE [LARGE SCALE GENOMIC DNA]</scope>
</reference>
<evidence type="ECO:0000256" key="12">
    <source>
        <dbReference type="ARBA" id="ARBA00047929"/>
    </source>
</evidence>
<evidence type="ECO:0000256" key="17">
    <source>
        <dbReference type="SAM" id="Coils"/>
    </source>
</evidence>
<dbReference type="AlphaFoldDB" id="A0A0G1X6C3"/>
<feature type="binding site" evidence="15">
    <location>
        <position position="278"/>
    </location>
    <ligand>
        <name>L-serine</name>
        <dbReference type="ChEBI" id="CHEBI:33384"/>
    </ligand>
</feature>
<dbReference type="InterPro" id="IPR002314">
    <property type="entry name" value="aa-tRNA-synt_IIb"/>
</dbReference>
<comment type="catalytic activity">
    <reaction evidence="13">
        <text>tRNA(Ser) + L-serine + ATP = L-seryl-tRNA(Ser) + AMP + diphosphate + H(+)</text>
        <dbReference type="Rhea" id="RHEA:12292"/>
        <dbReference type="Rhea" id="RHEA-COMP:9669"/>
        <dbReference type="Rhea" id="RHEA-COMP:9703"/>
        <dbReference type="ChEBI" id="CHEBI:15378"/>
        <dbReference type="ChEBI" id="CHEBI:30616"/>
        <dbReference type="ChEBI" id="CHEBI:33019"/>
        <dbReference type="ChEBI" id="CHEBI:33384"/>
        <dbReference type="ChEBI" id="CHEBI:78442"/>
        <dbReference type="ChEBI" id="CHEBI:78533"/>
        <dbReference type="ChEBI" id="CHEBI:456215"/>
        <dbReference type="EC" id="6.1.1.11"/>
    </reaction>
</comment>
<evidence type="ECO:0000256" key="3">
    <source>
        <dbReference type="ARBA" id="ARBA00010728"/>
    </source>
</evidence>
<gene>
    <name evidence="19" type="ORF">UY32_C0033G0001</name>
</gene>
<evidence type="ECO:0000256" key="14">
    <source>
        <dbReference type="NCBIfam" id="TIGR00414"/>
    </source>
</evidence>
<keyword evidence="9" id="KW-0648">Protein biosynthesis</keyword>
<dbReference type="EMBL" id="LCPO01000033">
    <property type="protein sequence ID" value="KKU98153.1"/>
    <property type="molecule type" value="Genomic_DNA"/>
</dbReference>
<evidence type="ECO:0000259" key="18">
    <source>
        <dbReference type="PROSITE" id="PS50862"/>
    </source>
</evidence>
<dbReference type="Proteomes" id="UP000034600">
    <property type="component" value="Unassembled WGS sequence"/>
</dbReference>
<dbReference type="Gene3D" id="1.10.287.40">
    <property type="entry name" value="Serine-tRNA synthetase, tRNA binding domain"/>
    <property type="match status" value="1"/>
</dbReference>
<evidence type="ECO:0000256" key="9">
    <source>
        <dbReference type="ARBA" id="ARBA00022917"/>
    </source>
</evidence>
<dbReference type="PIRSF" id="PIRSF001529">
    <property type="entry name" value="Ser-tRNA-synth_IIa"/>
    <property type="match status" value="1"/>
</dbReference>
<dbReference type="PANTHER" id="PTHR43697">
    <property type="entry name" value="SERYL-TRNA SYNTHETASE"/>
    <property type="match status" value="1"/>
</dbReference>
<comment type="similarity">
    <text evidence="3">Belongs to the class-II aminoacyl-tRNA synthetase family. Type-1 seryl-tRNA synthetase subfamily.</text>
</comment>
<evidence type="ECO:0000256" key="11">
    <source>
        <dbReference type="ARBA" id="ARBA00039158"/>
    </source>
</evidence>
<dbReference type="InterPro" id="IPR033729">
    <property type="entry name" value="SerRS_core"/>
</dbReference>
<dbReference type="InterPro" id="IPR042103">
    <property type="entry name" value="SerRS_1_N_sf"/>
</dbReference>
<evidence type="ECO:0000256" key="8">
    <source>
        <dbReference type="ARBA" id="ARBA00022840"/>
    </source>
</evidence>
<keyword evidence="8 16" id="KW-0067">ATP-binding</keyword>
<keyword evidence="7" id="KW-0547">Nucleotide-binding</keyword>
<dbReference type="GO" id="GO:0006434">
    <property type="term" value="P:seryl-tRNA aminoacylation"/>
    <property type="evidence" value="ECO:0007669"/>
    <property type="project" value="UniProtKB-UniRule"/>
</dbReference>
<evidence type="ECO:0000313" key="19">
    <source>
        <dbReference type="EMBL" id="KKU98153.1"/>
    </source>
</evidence>
<feature type="binding site" evidence="15">
    <location>
        <position position="255"/>
    </location>
    <ligand>
        <name>L-serine</name>
        <dbReference type="ChEBI" id="CHEBI:33384"/>
    </ligand>
</feature>
<feature type="binding site" evidence="15">
    <location>
        <position position="375"/>
    </location>
    <ligand>
        <name>L-serine</name>
        <dbReference type="ChEBI" id="CHEBI:33384"/>
    </ligand>
</feature>
<evidence type="ECO:0000256" key="15">
    <source>
        <dbReference type="PIRSR" id="PIRSR001529-1"/>
    </source>
</evidence>
<dbReference type="GO" id="GO:0005737">
    <property type="term" value="C:cytoplasm"/>
    <property type="evidence" value="ECO:0007669"/>
    <property type="project" value="UniProtKB-SubCell"/>
</dbReference>
<dbReference type="NCBIfam" id="TIGR00414">
    <property type="entry name" value="serS"/>
    <property type="match status" value="1"/>
</dbReference>
<comment type="caution">
    <text evidence="19">The sequence shown here is derived from an EMBL/GenBank/DDBJ whole genome shotgun (WGS) entry which is preliminary data.</text>
</comment>
<dbReference type="GO" id="GO:0005524">
    <property type="term" value="F:ATP binding"/>
    <property type="evidence" value="ECO:0007669"/>
    <property type="project" value="UniProtKB-KW"/>
</dbReference>
<dbReference type="InterPro" id="IPR045864">
    <property type="entry name" value="aa-tRNA-synth_II/BPL/LPL"/>
</dbReference>
<name>A0A0G1X6C3_9BACT</name>
<evidence type="ECO:0000256" key="13">
    <source>
        <dbReference type="ARBA" id="ARBA00048823"/>
    </source>
</evidence>
<keyword evidence="5" id="KW-0963">Cytoplasm</keyword>